<reference evidence="1 2" key="1">
    <citation type="submission" date="2017-05" db="EMBL/GenBank/DDBJ databases">
        <title>Vagococcus spp. assemblies.</title>
        <authorList>
            <person name="Gulvik C.A."/>
        </authorList>
    </citation>
    <scope>NUCLEOTIDE SEQUENCE [LARGE SCALE GENOMIC DNA]</scope>
    <source>
        <strain evidence="1 2">CCUG 41755</strain>
    </source>
</reference>
<dbReference type="OrthoDB" id="1201990at2"/>
<keyword evidence="2" id="KW-1185">Reference proteome</keyword>
<dbReference type="RefSeq" id="WP_126831215.1">
    <property type="nucleotide sequence ID" value="NZ_CBCRYB010000004.1"/>
</dbReference>
<dbReference type="InterPro" id="IPR052922">
    <property type="entry name" value="Cytidylate_Kinase-2"/>
</dbReference>
<dbReference type="AlphaFoldDB" id="A0A430A7F4"/>
<evidence type="ECO:0000313" key="2">
    <source>
        <dbReference type="Proteomes" id="UP000287101"/>
    </source>
</evidence>
<organism evidence="1 2">
    <name type="scientific">Vagococcus fessus</name>
    <dbReference type="NCBI Taxonomy" id="120370"/>
    <lineage>
        <taxon>Bacteria</taxon>
        <taxon>Bacillati</taxon>
        <taxon>Bacillota</taxon>
        <taxon>Bacilli</taxon>
        <taxon>Lactobacillales</taxon>
        <taxon>Enterococcaceae</taxon>
        <taxon>Vagococcus</taxon>
    </lineage>
</organism>
<dbReference type="SUPFAM" id="SSF52540">
    <property type="entry name" value="P-loop containing nucleoside triphosphate hydrolases"/>
    <property type="match status" value="1"/>
</dbReference>
<comment type="caution">
    <text evidence="1">The sequence shown here is derived from an EMBL/GenBank/DDBJ whole genome shotgun (WGS) entry which is preliminary data.</text>
</comment>
<accession>A0A430A7F4</accession>
<dbReference type="EMBL" id="NGJY01000002">
    <property type="protein sequence ID" value="RSU03004.1"/>
    <property type="molecule type" value="Genomic_DNA"/>
</dbReference>
<dbReference type="PANTHER" id="PTHR37816">
    <property type="entry name" value="YALI0E33011P"/>
    <property type="match status" value="1"/>
</dbReference>
<dbReference type="InterPro" id="IPR027417">
    <property type="entry name" value="P-loop_NTPase"/>
</dbReference>
<sequence>MKVSIMGYSGSGKSTLAKAVAKSYECEALHLDTVQFLENWEVRPIEESQKTVSKFLENESWVIDGNYSNFHLAERLDKSDQIVLLLFSRWASLRRATARYFKYRGKTRPDMAAGCEEKLDAEFVWWLLYQGRDKKRRQFFKDIQKNHSEKIVIIKNQRQLDRFYKELEAK</sequence>
<name>A0A430A7F4_9ENTE</name>
<protein>
    <submittedName>
        <fullName evidence="1">DNA topology modulation protein FlaR</fullName>
    </submittedName>
</protein>
<dbReference type="Gene3D" id="3.40.50.300">
    <property type="entry name" value="P-loop containing nucleotide triphosphate hydrolases"/>
    <property type="match status" value="1"/>
</dbReference>
<dbReference type="CDD" id="cd02019">
    <property type="entry name" value="NK"/>
    <property type="match status" value="1"/>
</dbReference>
<dbReference type="PANTHER" id="PTHR37816:SF3">
    <property type="entry name" value="MODULATES DNA TOPOLOGY"/>
    <property type="match status" value="1"/>
</dbReference>
<proteinExistence type="predicted"/>
<dbReference type="Proteomes" id="UP000287101">
    <property type="component" value="Unassembled WGS sequence"/>
</dbReference>
<gene>
    <name evidence="1" type="ORF">CBF31_04565</name>
</gene>
<evidence type="ECO:0000313" key="1">
    <source>
        <dbReference type="EMBL" id="RSU03004.1"/>
    </source>
</evidence>